<comment type="caution">
    <text evidence="3">The sequence shown here is derived from an EMBL/GenBank/DDBJ whole genome shotgun (WGS) entry which is preliminary data.</text>
</comment>
<dbReference type="EMBL" id="JACONT010000003">
    <property type="protein sequence ID" value="MBC3940627.1"/>
    <property type="molecule type" value="Genomic_DNA"/>
</dbReference>
<dbReference type="PIRSF" id="PIRSF033091">
    <property type="entry name" value="Pesterase_YhaO"/>
    <property type="match status" value="1"/>
</dbReference>
<dbReference type="InterPro" id="IPR029052">
    <property type="entry name" value="Metallo-depent_PP-like"/>
</dbReference>
<evidence type="ECO:0000313" key="3">
    <source>
        <dbReference type="EMBL" id="MBC3940627.1"/>
    </source>
</evidence>
<dbReference type="Gene3D" id="3.60.21.10">
    <property type="match status" value="1"/>
</dbReference>
<keyword evidence="3" id="KW-0540">Nuclease</keyword>
<dbReference type="GO" id="GO:0004527">
    <property type="term" value="F:exonuclease activity"/>
    <property type="evidence" value="ECO:0007669"/>
    <property type="project" value="UniProtKB-KW"/>
</dbReference>
<gene>
    <name evidence="3" type="ORF">H8S47_02870</name>
</gene>
<feature type="domain" description="Calcineurin-like phosphoesterase" evidence="2">
    <location>
        <begin position="4"/>
        <end position="199"/>
    </location>
</feature>
<dbReference type="CDD" id="cd00840">
    <property type="entry name" value="MPP_Mre11_N"/>
    <property type="match status" value="1"/>
</dbReference>
<dbReference type="Pfam" id="PF00149">
    <property type="entry name" value="Metallophos"/>
    <property type="match status" value="1"/>
</dbReference>
<reference evidence="3 4" key="1">
    <citation type="submission" date="2020-08" db="EMBL/GenBank/DDBJ databases">
        <title>Putative novel bacterial strains isolated from necrotic wheat leaf tissues caused by Xanthomonas translucens.</title>
        <authorList>
            <person name="Tambong J.T."/>
        </authorList>
    </citation>
    <scope>NUCLEOTIDE SEQUENCE [LARGE SCALE GENOMIC DNA]</scope>
    <source>
        <strain evidence="4">DOAB 1063</strain>
    </source>
</reference>
<dbReference type="PANTHER" id="PTHR30337:SF7">
    <property type="entry name" value="PHOSPHOESTERASE"/>
    <property type="match status" value="1"/>
</dbReference>
<proteinExistence type="predicted"/>
<dbReference type="InterPro" id="IPR004843">
    <property type="entry name" value="Calcineurin-like_PHP"/>
</dbReference>
<keyword evidence="1" id="KW-0378">Hydrolase</keyword>
<organism evidence="3 4">
    <name type="scientific">Sphingomonas albertensis</name>
    <dbReference type="NCBI Taxonomy" id="2762591"/>
    <lineage>
        <taxon>Bacteria</taxon>
        <taxon>Pseudomonadati</taxon>
        <taxon>Pseudomonadota</taxon>
        <taxon>Alphaproteobacteria</taxon>
        <taxon>Sphingomonadales</taxon>
        <taxon>Sphingomonadaceae</taxon>
        <taxon>Sphingomonas</taxon>
    </lineage>
</organism>
<dbReference type="InterPro" id="IPR050535">
    <property type="entry name" value="DNA_Repair-Maintenance_Comp"/>
</dbReference>
<evidence type="ECO:0000256" key="1">
    <source>
        <dbReference type="ARBA" id="ARBA00022801"/>
    </source>
</evidence>
<protein>
    <submittedName>
        <fullName evidence="3">DNA repair exonuclease</fullName>
    </submittedName>
</protein>
<dbReference type="InterPro" id="IPR014576">
    <property type="entry name" value="Pesterase_YhaO"/>
</dbReference>
<dbReference type="PANTHER" id="PTHR30337">
    <property type="entry name" value="COMPONENT OF ATP-DEPENDENT DSDNA EXONUCLEASE"/>
    <property type="match status" value="1"/>
</dbReference>
<dbReference type="Proteomes" id="UP000597613">
    <property type="component" value="Unassembled WGS sequence"/>
</dbReference>
<keyword evidence="4" id="KW-1185">Reference proteome</keyword>
<dbReference type="SUPFAM" id="SSF56300">
    <property type="entry name" value="Metallo-dependent phosphatases"/>
    <property type="match status" value="1"/>
</dbReference>
<keyword evidence="3" id="KW-0269">Exonuclease</keyword>
<dbReference type="RefSeq" id="WP_187502418.1">
    <property type="nucleotide sequence ID" value="NZ_CP162536.1"/>
</dbReference>
<evidence type="ECO:0000259" key="2">
    <source>
        <dbReference type="Pfam" id="PF00149"/>
    </source>
</evidence>
<name>A0ABR7AL06_9SPHN</name>
<accession>A0ABR7AL06</accession>
<evidence type="ECO:0000313" key="4">
    <source>
        <dbReference type="Proteomes" id="UP000597613"/>
    </source>
</evidence>
<sequence length="412" mass="44090">MSNFKFLHAADIHLDSPLLGLGSRTDAPVDRIRAATREALKNLVQFAIDEAVDFVVVAGDLYDGTWKDMKTGIFAMQQFARLGHAGIRTFVILGNHDAESKLTVDLPKPDGVHFFGSAAGEVVTIADLGVAVHGRSFKTAAVLDNLAIEYAPPVPDMFNIAMLHTALEGGHEHAPYAPCRLVELQTSGHDYWALGHVHDHIVHNEHPHVVHPGNVQGRHARETGPKGAVLVQVEDGVVTGMRHVPLDDVRWEHMTIVVADGAAGTLHDVFRDKLDVITREAGGRPVIARVTIDARNADADEIAVMMDAVETDLRAIAAQAADAVWLEKVRLKASRSAPAALPKAIADLIDGGADDATARDALRAALQPLADKLPAKLDEDDPLLVALQTGDWGVLAAAASETIGARLPGERP</sequence>
<dbReference type="InterPro" id="IPR041796">
    <property type="entry name" value="Mre11_N"/>
</dbReference>